<dbReference type="PANTHER" id="PTHR11042">
    <property type="entry name" value="EUKARYOTIC TRANSLATION INITIATION FACTOR 2-ALPHA KINASE EIF2-ALPHA KINASE -RELATED"/>
    <property type="match status" value="1"/>
</dbReference>
<evidence type="ECO:0000259" key="8">
    <source>
        <dbReference type="PROSITE" id="PS50011"/>
    </source>
</evidence>
<dbReference type="VEuPathDB" id="FungiDB:PYU1_G004942"/>
<dbReference type="GO" id="GO:0005737">
    <property type="term" value="C:cytoplasm"/>
    <property type="evidence" value="ECO:0007669"/>
    <property type="project" value="TreeGrafter"/>
</dbReference>
<sequence>ERDQSTESASNFDQKQLNGSEDVKAATSFGRGAKQASDQDSSDQKLPLSQTELLPFRLAPASRFEQDFEVVESLGQGGQGAVFKARSRVDGCYYAIKKVTLSGGDSTELEQARREAVSMAAIPPHSNVVRYHTAWIEVEPIQGISSSTASVRGSDVPDDEDEINSLEASEVNDEVSFSVESSSEYLDFEKSFGGFEFEDPSHSMVTFNDENEESTGSDEAKLTGVGKTKLTLYIQMELCGTTTTPAHYEKDETFDRFVDRLKQKPDDPPQQEHHSNLTQWLRSSIDERSSRTSRGAAKHIEGLKLYLGVAQGVAHMHSVGVIHRDLKPDNIFIHGEVAKVGDFGLSKSIFADSKASQQPGASSNTNEYGDHTTALGTFTYASPEQLGHRFNNSKAASRVKSAKYSIKSDIFALGVILLELCCPFSTMMERSQVLTAVRHGVVPQKALKKYPTEMALVLRMTAVDPAERPTAEEICEQIRSLLLTSNAISARSALDEFRDLQ</sequence>
<dbReference type="PROSITE" id="PS00108">
    <property type="entry name" value="PROTEIN_KINASE_ST"/>
    <property type="match status" value="1"/>
</dbReference>
<keyword evidence="2" id="KW-0547">Nucleotide-binding</keyword>
<evidence type="ECO:0000256" key="6">
    <source>
        <dbReference type="ARBA" id="ARBA00037982"/>
    </source>
</evidence>
<feature type="region of interest" description="Disordered" evidence="7">
    <location>
        <begin position="1"/>
        <end position="47"/>
    </location>
</feature>
<dbReference type="HOGENOM" id="CLU_000288_63_23_1"/>
<dbReference type="OMA" id="LDSKMMR"/>
<keyword evidence="1" id="KW-0808">Transferase</keyword>
<keyword evidence="4" id="KW-0067">ATP-binding</keyword>
<feature type="compositionally biased region" description="Polar residues" evidence="7">
    <location>
        <begin position="1"/>
        <end position="19"/>
    </location>
</feature>
<accession>K3WJ11</accession>
<dbReference type="SUPFAM" id="SSF56112">
    <property type="entry name" value="Protein kinase-like (PK-like)"/>
    <property type="match status" value="1"/>
</dbReference>
<dbReference type="Gene3D" id="3.30.200.20">
    <property type="entry name" value="Phosphorylase Kinase, domain 1"/>
    <property type="match status" value="1"/>
</dbReference>
<dbReference type="EMBL" id="GL376564">
    <property type="status" value="NOT_ANNOTATED_CDS"/>
    <property type="molecule type" value="Genomic_DNA"/>
</dbReference>
<dbReference type="SMART" id="SM00220">
    <property type="entry name" value="S_TKc"/>
    <property type="match status" value="1"/>
</dbReference>
<dbReference type="STRING" id="431595.K3WJ11"/>
<evidence type="ECO:0000256" key="5">
    <source>
        <dbReference type="ARBA" id="ARBA00023193"/>
    </source>
</evidence>
<name>K3WJ11_GLOUD</name>
<dbReference type="GO" id="GO:0004694">
    <property type="term" value="F:eukaryotic translation initiation factor 2alpha kinase activity"/>
    <property type="evidence" value="ECO:0007669"/>
    <property type="project" value="TreeGrafter"/>
</dbReference>
<reference evidence="10" key="2">
    <citation type="submission" date="2010-04" db="EMBL/GenBank/DDBJ databases">
        <authorList>
            <person name="Buell R."/>
            <person name="Hamilton J."/>
            <person name="Hostetler J."/>
        </authorList>
    </citation>
    <scope>NUCLEOTIDE SEQUENCE [LARGE SCALE GENOMIC DNA]</scope>
    <source>
        <strain evidence="10">DAOM:BR144</strain>
    </source>
</reference>
<feature type="domain" description="Protein kinase" evidence="8">
    <location>
        <begin position="68"/>
        <end position="482"/>
    </location>
</feature>
<dbReference type="GO" id="GO:0017148">
    <property type="term" value="P:negative regulation of translation"/>
    <property type="evidence" value="ECO:0007669"/>
    <property type="project" value="UniProtKB-KW"/>
</dbReference>
<evidence type="ECO:0000313" key="10">
    <source>
        <dbReference type="Proteomes" id="UP000019132"/>
    </source>
</evidence>
<dbReference type="CDD" id="cd13996">
    <property type="entry name" value="STKc_EIF2AK"/>
    <property type="match status" value="1"/>
</dbReference>
<proteinExistence type="inferred from homology"/>
<evidence type="ECO:0000256" key="2">
    <source>
        <dbReference type="ARBA" id="ARBA00022741"/>
    </source>
</evidence>
<evidence type="ECO:0000313" key="9">
    <source>
        <dbReference type="EnsemblProtists" id="PYU1_T004953"/>
    </source>
</evidence>
<reference evidence="9" key="3">
    <citation type="submission" date="2015-02" db="UniProtKB">
        <authorList>
            <consortium name="EnsemblProtists"/>
        </authorList>
    </citation>
    <scope>IDENTIFICATION</scope>
    <source>
        <strain evidence="9">DAOM BR144</strain>
    </source>
</reference>
<reference evidence="10" key="1">
    <citation type="journal article" date="2010" name="Genome Biol.">
        <title>Genome sequence of the necrotrophic plant pathogen Pythium ultimum reveals original pathogenicity mechanisms and effector repertoire.</title>
        <authorList>
            <person name="Levesque C.A."/>
            <person name="Brouwer H."/>
            <person name="Cano L."/>
            <person name="Hamilton J.P."/>
            <person name="Holt C."/>
            <person name="Huitema E."/>
            <person name="Raffaele S."/>
            <person name="Robideau G.P."/>
            <person name="Thines M."/>
            <person name="Win J."/>
            <person name="Zerillo M.M."/>
            <person name="Beakes G.W."/>
            <person name="Boore J.L."/>
            <person name="Busam D."/>
            <person name="Dumas B."/>
            <person name="Ferriera S."/>
            <person name="Fuerstenberg S.I."/>
            <person name="Gachon C.M."/>
            <person name="Gaulin E."/>
            <person name="Govers F."/>
            <person name="Grenville-Briggs L."/>
            <person name="Horner N."/>
            <person name="Hostetler J."/>
            <person name="Jiang R.H."/>
            <person name="Johnson J."/>
            <person name="Krajaejun T."/>
            <person name="Lin H."/>
            <person name="Meijer H.J."/>
            <person name="Moore B."/>
            <person name="Morris P."/>
            <person name="Phuntmart V."/>
            <person name="Puiu D."/>
            <person name="Shetty J."/>
            <person name="Stajich J.E."/>
            <person name="Tripathy S."/>
            <person name="Wawra S."/>
            <person name="van West P."/>
            <person name="Whitty B.R."/>
            <person name="Coutinho P.M."/>
            <person name="Henrissat B."/>
            <person name="Martin F."/>
            <person name="Thomas P.D."/>
            <person name="Tyler B.M."/>
            <person name="De Vries R.P."/>
            <person name="Kamoun S."/>
            <person name="Yandell M."/>
            <person name="Tisserat N."/>
            <person name="Buell C.R."/>
        </authorList>
    </citation>
    <scope>NUCLEOTIDE SEQUENCE</scope>
    <source>
        <strain evidence="10">DAOM:BR144</strain>
    </source>
</reference>
<dbReference type="PROSITE" id="PS50011">
    <property type="entry name" value="PROTEIN_KINASE_DOM"/>
    <property type="match status" value="1"/>
</dbReference>
<dbReference type="PANTHER" id="PTHR11042:SF187">
    <property type="entry name" value="EUKARYOTIC TRANSLATION INITIATION FACTOR 2-ALPHA KINASE 2"/>
    <property type="match status" value="1"/>
</dbReference>
<evidence type="ECO:0000256" key="1">
    <source>
        <dbReference type="ARBA" id="ARBA00022679"/>
    </source>
</evidence>
<dbReference type="InterPro" id="IPR000719">
    <property type="entry name" value="Prot_kinase_dom"/>
</dbReference>
<evidence type="ECO:0000256" key="7">
    <source>
        <dbReference type="SAM" id="MobiDB-lite"/>
    </source>
</evidence>
<evidence type="ECO:0000256" key="4">
    <source>
        <dbReference type="ARBA" id="ARBA00022840"/>
    </source>
</evidence>
<dbReference type="InterPro" id="IPR050339">
    <property type="entry name" value="CC_SR_Kinase"/>
</dbReference>
<comment type="similarity">
    <text evidence="6">Belongs to the protein kinase superfamily. Ser/Thr protein kinase family. GCN2 subfamily.</text>
</comment>
<dbReference type="eggNOG" id="KOG1035">
    <property type="taxonomic scope" value="Eukaryota"/>
</dbReference>
<keyword evidence="5" id="KW-0652">Protein synthesis inhibitor</keyword>
<dbReference type="Gene3D" id="1.10.510.10">
    <property type="entry name" value="Transferase(Phosphotransferase) domain 1"/>
    <property type="match status" value="1"/>
</dbReference>
<keyword evidence="3" id="KW-0418">Kinase</keyword>
<organism evidence="9 10">
    <name type="scientific">Globisporangium ultimum (strain ATCC 200006 / CBS 805.95 / DAOM BR144)</name>
    <name type="common">Pythium ultimum</name>
    <dbReference type="NCBI Taxonomy" id="431595"/>
    <lineage>
        <taxon>Eukaryota</taxon>
        <taxon>Sar</taxon>
        <taxon>Stramenopiles</taxon>
        <taxon>Oomycota</taxon>
        <taxon>Peronosporomycetes</taxon>
        <taxon>Pythiales</taxon>
        <taxon>Pythiaceae</taxon>
        <taxon>Globisporangium</taxon>
    </lineage>
</organism>
<feature type="region of interest" description="Disordered" evidence="7">
    <location>
        <begin position="147"/>
        <end position="171"/>
    </location>
</feature>
<evidence type="ECO:0000256" key="3">
    <source>
        <dbReference type="ARBA" id="ARBA00022777"/>
    </source>
</evidence>
<keyword evidence="10" id="KW-1185">Reference proteome</keyword>
<dbReference type="GO" id="GO:0005524">
    <property type="term" value="F:ATP binding"/>
    <property type="evidence" value="ECO:0007669"/>
    <property type="project" value="UniProtKB-KW"/>
</dbReference>
<dbReference type="InterPro" id="IPR011009">
    <property type="entry name" value="Kinase-like_dom_sf"/>
</dbReference>
<dbReference type="Pfam" id="PF00069">
    <property type="entry name" value="Pkinase"/>
    <property type="match status" value="2"/>
</dbReference>
<dbReference type="InParanoid" id="K3WJ11"/>
<dbReference type="GO" id="GO:0005634">
    <property type="term" value="C:nucleus"/>
    <property type="evidence" value="ECO:0007669"/>
    <property type="project" value="TreeGrafter"/>
</dbReference>
<dbReference type="InterPro" id="IPR008271">
    <property type="entry name" value="Ser/Thr_kinase_AS"/>
</dbReference>
<dbReference type="Proteomes" id="UP000019132">
    <property type="component" value="Unassembled WGS sequence"/>
</dbReference>
<dbReference type="AlphaFoldDB" id="K3WJ11"/>
<protein>
    <recommendedName>
        <fullName evidence="8">Protein kinase domain-containing protein</fullName>
    </recommendedName>
</protein>
<dbReference type="EnsemblProtists" id="PYU1_T004953">
    <property type="protein sequence ID" value="PYU1_T004953"/>
    <property type="gene ID" value="PYU1_G004942"/>
</dbReference>